<evidence type="ECO:0000313" key="6">
    <source>
        <dbReference type="Proteomes" id="UP001589789"/>
    </source>
</evidence>
<organism evidence="5 6">
    <name type="scientific">Muricoccus vinaceus</name>
    <dbReference type="NCBI Taxonomy" id="424704"/>
    <lineage>
        <taxon>Bacteria</taxon>
        <taxon>Pseudomonadati</taxon>
        <taxon>Pseudomonadota</taxon>
        <taxon>Alphaproteobacteria</taxon>
        <taxon>Acetobacterales</taxon>
        <taxon>Roseomonadaceae</taxon>
        <taxon>Muricoccus</taxon>
    </lineage>
</organism>
<dbReference type="InterPro" id="IPR016039">
    <property type="entry name" value="Thiolase-like"/>
</dbReference>
<gene>
    <name evidence="5" type="ORF">ACFFIC_16590</name>
</gene>
<dbReference type="RefSeq" id="WP_377052325.1">
    <property type="nucleotide sequence ID" value="NZ_JBHLVZ010000051.1"/>
</dbReference>
<protein>
    <submittedName>
        <fullName evidence="5">3-oxoacyl-ACP synthase III family protein</fullName>
    </submittedName>
</protein>
<sequence length="342" mass="35907">MPGHGARSYAVPGFALRGAACCLPERCVTNDAFIAGLGEKAVADVTAMTGVQARYWADAGQTAGDLCLVAACRLLARLDWPAHSIDALIFVSQTPDQRMPATACALHGRLGLPPHCQAFDVNLGCSGYVYGLWLAAAMLGAGCRRILMLAGDTSSRLIDPRDRGTALLFGDAGSASGLERCEDAAPAHFVLGTDGGGARHLAVPGGGFRTQPMEGGETLFMDGSEVFNFTMRAVPVLLRDTLEAASREVREVDAFVLHQANRFMLRHIGRKLGIPPERMPINIDRFGNTSSASIPLLLCTDLAPRIVGGPSRLLLAGFGVGLSWGAASLTLPPLACAETVAP</sequence>
<dbReference type="Pfam" id="PF08541">
    <property type="entry name" value="ACP_syn_III_C"/>
    <property type="match status" value="1"/>
</dbReference>
<keyword evidence="1" id="KW-0808">Transferase</keyword>
<dbReference type="PANTHER" id="PTHR34069:SF2">
    <property type="entry name" value="BETA-KETOACYL-[ACYL-CARRIER-PROTEIN] SYNTHASE III"/>
    <property type="match status" value="1"/>
</dbReference>
<dbReference type="SUPFAM" id="SSF53901">
    <property type="entry name" value="Thiolase-like"/>
    <property type="match status" value="1"/>
</dbReference>
<keyword evidence="6" id="KW-1185">Reference proteome</keyword>
<feature type="domain" description="Beta-ketoacyl-[acyl-carrier-protein] synthase III C-terminal" evidence="3">
    <location>
        <begin position="242"/>
        <end position="329"/>
    </location>
</feature>
<evidence type="ECO:0000313" key="5">
    <source>
        <dbReference type="EMBL" id="MFC0387154.1"/>
    </source>
</evidence>
<dbReference type="Pfam" id="PF08545">
    <property type="entry name" value="ACP_syn_III"/>
    <property type="match status" value="1"/>
</dbReference>
<dbReference type="InterPro" id="IPR013747">
    <property type="entry name" value="ACP_syn_III_C"/>
</dbReference>
<evidence type="ECO:0000259" key="4">
    <source>
        <dbReference type="Pfam" id="PF08545"/>
    </source>
</evidence>
<comment type="caution">
    <text evidence="5">The sequence shown here is derived from an EMBL/GenBank/DDBJ whole genome shotgun (WGS) entry which is preliminary data.</text>
</comment>
<dbReference type="EMBL" id="JBHLVZ010000051">
    <property type="protein sequence ID" value="MFC0387154.1"/>
    <property type="molecule type" value="Genomic_DNA"/>
</dbReference>
<keyword evidence="2" id="KW-0012">Acyltransferase</keyword>
<proteinExistence type="predicted"/>
<accession>A0ABV6IU73</accession>
<name>A0ABV6IU73_9PROT</name>
<dbReference type="CDD" id="cd00830">
    <property type="entry name" value="KAS_III"/>
    <property type="match status" value="1"/>
</dbReference>
<evidence type="ECO:0000259" key="3">
    <source>
        <dbReference type="Pfam" id="PF08541"/>
    </source>
</evidence>
<dbReference type="PANTHER" id="PTHR34069">
    <property type="entry name" value="3-OXOACYL-[ACYL-CARRIER-PROTEIN] SYNTHASE 3"/>
    <property type="match status" value="1"/>
</dbReference>
<dbReference type="Proteomes" id="UP001589789">
    <property type="component" value="Unassembled WGS sequence"/>
</dbReference>
<feature type="domain" description="Beta-ketoacyl-[acyl-carrier-protein] synthase III N-terminal" evidence="4">
    <location>
        <begin position="119"/>
        <end position="195"/>
    </location>
</feature>
<evidence type="ECO:0000256" key="1">
    <source>
        <dbReference type="ARBA" id="ARBA00022679"/>
    </source>
</evidence>
<dbReference type="InterPro" id="IPR013751">
    <property type="entry name" value="ACP_syn_III_N"/>
</dbReference>
<evidence type="ECO:0000256" key="2">
    <source>
        <dbReference type="ARBA" id="ARBA00023315"/>
    </source>
</evidence>
<dbReference type="Gene3D" id="3.40.47.10">
    <property type="match status" value="1"/>
</dbReference>
<reference evidence="5 6" key="1">
    <citation type="submission" date="2024-09" db="EMBL/GenBank/DDBJ databases">
        <authorList>
            <person name="Sun Q."/>
            <person name="Mori K."/>
        </authorList>
    </citation>
    <scope>NUCLEOTIDE SEQUENCE [LARGE SCALE GENOMIC DNA]</scope>
    <source>
        <strain evidence="5 6">CCM 7468</strain>
    </source>
</reference>